<accession>A0A9W5TAU3</accession>
<gene>
    <name evidence="5" type="ORF">BaOVIS_020710</name>
</gene>
<comment type="similarity">
    <text evidence="2">Belongs to the MscS (TC 1.A.23) family.</text>
</comment>
<feature type="transmembrane region" description="Helical" evidence="4">
    <location>
        <begin position="135"/>
        <end position="156"/>
    </location>
</feature>
<keyword evidence="4" id="KW-1133">Transmembrane helix</keyword>
<feature type="transmembrane region" description="Helical" evidence="4">
    <location>
        <begin position="197"/>
        <end position="220"/>
    </location>
</feature>
<evidence type="ECO:0000256" key="1">
    <source>
        <dbReference type="ARBA" id="ARBA00004141"/>
    </source>
</evidence>
<feature type="compositionally biased region" description="Polar residues" evidence="3">
    <location>
        <begin position="469"/>
        <end position="505"/>
    </location>
</feature>
<dbReference type="SUPFAM" id="SSF50182">
    <property type="entry name" value="Sm-like ribonucleoproteins"/>
    <property type="match status" value="1"/>
</dbReference>
<protein>
    <submittedName>
        <fullName evidence="5">Mechanosensitive ion channel protein</fullName>
    </submittedName>
</protein>
<evidence type="ECO:0000256" key="2">
    <source>
        <dbReference type="ARBA" id="ARBA00008017"/>
    </source>
</evidence>
<feature type="transmembrane region" description="Helical" evidence="4">
    <location>
        <begin position="55"/>
        <end position="76"/>
    </location>
</feature>
<dbReference type="AlphaFoldDB" id="A0A9W5TAU3"/>
<feature type="transmembrane region" description="Helical" evidence="4">
    <location>
        <begin position="625"/>
        <end position="646"/>
    </location>
</feature>
<feature type="compositionally biased region" description="Acidic residues" evidence="3">
    <location>
        <begin position="424"/>
        <end position="435"/>
    </location>
</feature>
<sequence length="866" mass="97999">MKDNSNHIDVGDNIEEKVLSTIVDDEDAEESRVSRRHNFFRGVICAIFPDGQPPAWLAINIAILFTYALFNFNAYTVAFDANLPQDEMDAINYSFNVLWCLIFILVGNTIMYLCVMLLRFILLKMMFYLRLSRHAYVFAMINMLDPSIFYVLWAAMQALVWQIFVSRIKGDVTLYIIDSTLFSKYVSSYLIFKEEGLVWVSCAVQLHLILAIRSMALSLISFTFELNLLVTSNEAVKRYLRLYANIRKFNIDWLELVISRPEIAERIRKAFSGNHIGNKMSPLVERCNESTYDFHSAYSLRILNESHDTAYMEYFKTKEDLSVPSESAEAIVEQSSASAFSNWLLICYVMRVPPVVSLIKQDVALKGRDMVPKCAAALFEQMYFTLVKAHEERDAVPEVDSEPNTETKSDSKQNNPETKLSEGDQADVDTPDNETSEEKPTSATEPEPTVKDDSAMDLNDKGDSEEPQGESSSGKTRNTSSIDATEQKSQQSAPDDNENAQTGSKVNPKLRNNRLVSMMKMYEFRHSLEGNKQNNAQQHHDDAAGIVTPDFHFNSGKDHDDRFLSAEQLKSFLVPEEADTIVSLLDLSGHGRINVSMLHQALLNLYNARKKFKNVIKGQDSIFKVLLRLLSCGTWICALVVMAFMAGITAEAIVVSGAALMSALTVALSYLYTNFLTSVIFVAISNPYNVGDRVRLNDGEPLIVKKIRTYTTEFVTIMGKGLVFQNAVLANMKITNETRSVRATFDFEFAVDYKTTDEQLTALNDHLLAISNSRPNDFVKDGVCTFYCEVKPGHCLKIAIWVTCIESWGNWQRIFHLRSELMEATMRYCRENNIGYTTPVQPIAFPKQIQASKPVKRERVPLGKRP</sequence>
<proteinExistence type="inferred from homology"/>
<evidence type="ECO:0000256" key="4">
    <source>
        <dbReference type="SAM" id="Phobius"/>
    </source>
</evidence>
<feature type="region of interest" description="Disordered" evidence="3">
    <location>
        <begin position="394"/>
        <end position="513"/>
    </location>
</feature>
<name>A0A9W5TAU3_BABOV</name>
<feature type="compositionally biased region" description="Basic and acidic residues" evidence="3">
    <location>
        <begin position="448"/>
        <end position="464"/>
    </location>
</feature>
<reference evidence="5" key="1">
    <citation type="submission" date="2019-12" db="EMBL/GenBank/DDBJ databases">
        <title>Genome sequence of Babesia ovis.</title>
        <authorList>
            <person name="Yamagishi J."/>
            <person name="Sevinc F."/>
            <person name="Xuan X."/>
        </authorList>
    </citation>
    <scope>NUCLEOTIDE SEQUENCE</scope>
    <source>
        <strain evidence="5">Selcuk</strain>
    </source>
</reference>
<organism evidence="5 6">
    <name type="scientific">Babesia ovis</name>
    <dbReference type="NCBI Taxonomy" id="5869"/>
    <lineage>
        <taxon>Eukaryota</taxon>
        <taxon>Sar</taxon>
        <taxon>Alveolata</taxon>
        <taxon>Apicomplexa</taxon>
        <taxon>Aconoidasida</taxon>
        <taxon>Piroplasmida</taxon>
        <taxon>Babesiidae</taxon>
        <taxon>Babesia</taxon>
    </lineage>
</organism>
<evidence type="ECO:0000256" key="3">
    <source>
        <dbReference type="SAM" id="MobiDB-lite"/>
    </source>
</evidence>
<dbReference type="PANTHER" id="PTHR31618:SF1">
    <property type="entry name" value="EF-HAND DOMAIN-CONTAINING PROTEIN"/>
    <property type="match status" value="1"/>
</dbReference>
<dbReference type="EMBL" id="BLIY01000017">
    <property type="protein sequence ID" value="GFE54667.1"/>
    <property type="molecule type" value="Genomic_DNA"/>
</dbReference>
<keyword evidence="6" id="KW-1185">Reference proteome</keyword>
<dbReference type="GO" id="GO:0006820">
    <property type="term" value="P:monoatomic anion transport"/>
    <property type="evidence" value="ECO:0007669"/>
    <property type="project" value="TreeGrafter"/>
</dbReference>
<dbReference type="GO" id="GO:0005886">
    <property type="term" value="C:plasma membrane"/>
    <property type="evidence" value="ECO:0007669"/>
    <property type="project" value="TreeGrafter"/>
</dbReference>
<dbReference type="OrthoDB" id="544685at2759"/>
<evidence type="ECO:0000313" key="5">
    <source>
        <dbReference type="EMBL" id="GFE54667.1"/>
    </source>
</evidence>
<dbReference type="InterPro" id="IPR010920">
    <property type="entry name" value="LSM_dom_sf"/>
</dbReference>
<evidence type="ECO:0000313" key="6">
    <source>
        <dbReference type="Proteomes" id="UP001057455"/>
    </source>
</evidence>
<comment type="subcellular location">
    <subcellularLocation>
        <location evidence="1">Membrane</location>
        <topology evidence="1">Multi-pass membrane protein</topology>
    </subcellularLocation>
</comment>
<dbReference type="Proteomes" id="UP001057455">
    <property type="component" value="Unassembled WGS sequence"/>
</dbReference>
<dbReference type="PANTHER" id="PTHR31618">
    <property type="entry name" value="MECHANOSENSITIVE ION CHANNEL PROTEIN 5"/>
    <property type="match status" value="1"/>
</dbReference>
<dbReference type="InterPro" id="IPR016688">
    <property type="entry name" value="MscS-like_plants/fungi"/>
</dbReference>
<keyword evidence="4" id="KW-0812">Transmembrane</keyword>
<keyword evidence="4" id="KW-0472">Membrane</keyword>
<feature type="transmembrane region" description="Helical" evidence="4">
    <location>
        <begin position="96"/>
        <end position="123"/>
    </location>
</feature>
<dbReference type="GO" id="GO:0008381">
    <property type="term" value="F:mechanosensitive monoatomic ion channel activity"/>
    <property type="evidence" value="ECO:0007669"/>
    <property type="project" value="TreeGrafter"/>
</dbReference>
<comment type="caution">
    <text evidence="5">The sequence shown here is derived from an EMBL/GenBank/DDBJ whole genome shotgun (WGS) entry which is preliminary data.</text>
</comment>